<feature type="region of interest" description="Disordered" evidence="1">
    <location>
        <begin position="124"/>
        <end position="298"/>
    </location>
</feature>
<gene>
    <name evidence="2" type="ORF">TrRE_jg3480</name>
</gene>
<protein>
    <recommendedName>
        <fullName evidence="4">N-acetyltransferase domain-containing protein</fullName>
    </recommendedName>
</protein>
<feature type="non-terminal residue" evidence="2">
    <location>
        <position position="298"/>
    </location>
</feature>
<organism evidence="2 3">
    <name type="scientific">Triparma retinervis</name>
    <dbReference type="NCBI Taxonomy" id="2557542"/>
    <lineage>
        <taxon>Eukaryota</taxon>
        <taxon>Sar</taxon>
        <taxon>Stramenopiles</taxon>
        <taxon>Ochrophyta</taxon>
        <taxon>Bolidophyceae</taxon>
        <taxon>Parmales</taxon>
        <taxon>Triparmaceae</taxon>
        <taxon>Triparma</taxon>
    </lineage>
</organism>
<feature type="compositionally biased region" description="Basic residues" evidence="1">
    <location>
        <begin position="193"/>
        <end position="205"/>
    </location>
</feature>
<evidence type="ECO:0000313" key="2">
    <source>
        <dbReference type="EMBL" id="GMH53193.1"/>
    </source>
</evidence>
<dbReference type="AlphaFoldDB" id="A0A9W7DS70"/>
<dbReference type="InterPro" id="IPR016181">
    <property type="entry name" value="Acyl_CoA_acyltransferase"/>
</dbReference>
<feature type="compositionally biased region" description="Polar residues" evidence="1">
    <location>
        <begin position="208"/>
        <end position="217"/>
    </location>
</feature>
<reference evidence="2" key="1">
    <citation type="submission" date="2022-07" db="EMBL/GenBank/DDBJ databases">
        <title>Genome analysis of Parmales, a sister group of diatoms, reveals the evolutionary specialization of diatoms from phago-mixotrophs to photoautotrophs.</title>
        <authorList>
            <person name="Ban H."/>
            <person name="Sato S."/>
            <person name="Yoshikawa S."/>
            <person name="Kazumasa Y."/>
            <person name="Nakamura Y."/>
            <person name="Ichinomiya M."/>
            <person name="Saitoh K."/>
            <person name="Sato N."/>
            <person name="Blanc-Mathieu R."/>
            <person name="Endo H."/>
            <person name="Kuwata A."/>
            <person name="Ogata H."/>
        </authorList>
    </citation>
    <scope>NUCLEOTIDE SEQUENCE</scope>
</reference>
<feature type="compositionally biased region" description="Polar residues" evidence="1">
    <location>
        <begin position="254"/>
        <end position="267"/>
    </location>
</feature>
<comment type="caution">
    <text evidence="2">The sequence shown here is derived from an EMBL/GenBank/DDBJ whole genome shotgun (WGS) entry which is preliminary data.</text>
</comment>
<feature type="compositionally biased region" description="Basic and acidic residues" evidence="1">
    <location>
        <begin position="288"/>
        <end position="298"/>
    </location>
</feature>
<name>A0A9W7DS70_9STRA</name>
<accession>A0A9W7DS70</accession>
<feature type="compositionally biased region" description="Basic and acidic residues" evidence="1">
    <location>
        <begin position="124"/>
        <end position="159"/>
    </location>
</feature>
<dbReference type="EMBL" id="BRXZ01003353">
    <property type="protein sequence ID" value="GMH53193.1"/>
    <property type="molecule type" value="Genomic_DNA"/>
</dbReference>
<keyword evidence="3" id="KW-1185">Reference proteome</keyword>
<dbReference type="Proteomes" id="UP001165082">
    <property type="component" value="Unassembled WGS sequence"/>
</dbReference>
<proteinExistence type="predicted"/>
<dbReference type="SUPFAM" id="SSF55729">
    <property type="entry name" value="Acyl-CoA N-acyltransferases (Nat)"/>
    <property type="match status" value="1"/>
</dbReference>
<sequence length="298" mass="33065">MNYEFLLEVLKKKERVTVTVGWIGEDIVSLIGVEKFVGREGDGNNILLIWTQLEARRNGYATELMKSVVECMKGKGGEARETYINSGTAPTKASQMLYKSLRFSKLQGCPTQYTTTLLKLSEEFARRETEEGEKEEKKEKKEKKRKGEKESEKGGERKKTTLITDGTEVDGEAEAEQVKSNDGPGSDDADNKMRKKKKKKMKKKITPAVNSSDQPPLSNTSTADSSAPPAPPKEQPPSSDTPWGDADMDAEAKPTTNLPSSGNTLQHSIGVLKQMYKDTFGHNPRGSKASDREWLTNE</sequence>
<feature type="compositionally biased region" description="Low complexity" evidence="1">
    <location>
        <begin position="218"/>
        <end position="227"/>
    </location>
</feature>
<evidence type="ECO:0000313" key="3">
    <source>
        <dbReference type="Proteomes" id="UP001165082"/>
    </source>
</evidence>
<evidence type="ECO:0008006" key="4">
    <source>
        <dbReference type="Google" id="ProtNLM"/>
    </source>
</evidence>
<evidence type="ECO:0000256" key="1">
    <source>
        <dbReference type="SAM" id="MobiDB-lite"/>
    </source>
</evidence>